<accession>W7FKU2</accession>
<protein>
    <submittedName>
        <fullName evidence="2">Uncharacterized protein</fullName>
    </submittedName>
</protein>
<dbReference type="AlphaFoldDB" id="W7FKU2"/>
<feature type="transmembrane region" description="Helical" evidence="1">
    <location>
        <begin position="58"/>
        <end position="75"/>
    </location>
</feature>
<keyword evidence="1" id="KW-0472">Membrane</keyword>
<keyword evidence="1" id="KW-1133">Transmembrane helix</keyword>
<gene>
    <name evidence="2" type="ORF">PFAG_06036</name>
</gene>
<feature type="transmembrane region" description="Helical" evidence="1">
    <location>
        <begin position="87"/>
        <end position="107"/>
    </location>
</feature>
<name>W7FKU2_PLAFA</name>
<dbReference type="Proteomes" id="UP000030666">
    <property type="component" value="Unassembled WGS sequence"/>
</dbReference>
<reference evidence="2" key="1">
    <citation type="submission" date="2013-02" db="EMBL/GenBank/DDBJ databases">
        <title>The Genome Sequence of Plasmodium falciparum Santa Lucia.</title>
        <authorList>
            <consortium name="The Broad Institute Genome Sequencing Platform"/>
            <consortium name="The Broad Institute Genome Sequencing Center for Infectious Disease"/>
            <person name="Neafsey D."/>
            <person name="Cheeseman I."/>
            <person name="Volkman S."/>
            <person name="Adams J."/>
            <person name="Walker B."/>
            <person name="Young S.K."/>
            <person name="Zeng Q."/>
            <person name="Gargeya S."/>
            <person name="Fitzgerald M."/>
            <person name="Haas B."/>
            <person name="Abouelleil A."/>
            <person name="Alvarado L."/>
            <person name="Arachchi H.M."/>
            <person name="Berlin A.M."/>
            <person name="Chapman S.B."/>
            <person name="Dewar J."/>
            <person name="Goldberg J."/>
            <person name="Griggs A."/>
            <person name="Gujja S."/>
            <person name="Hansen M."/>
            <person name="Howarth C."/>
            <person name="Imamovic A."/>
            <person name="Larimer J."/>
            <person name="McCowan C."/>
            <person name="Murphy C."/>
            <person name="Neiman D."/>
            <person name="Pearson M."/>
            <person name="Priest M."/>
            <person name="Roberts A."/>
            <person name="Saif S."/>
            <person name="Shea T."/>
            <person name="Sisk P."/>
            <person name="Sykes S."/>
            <person name="Wortman J."/>
            <person name="Nusbaum C."/>
            <person name="Birren B."/>
        </authorList>
    </citation>
    <scope>NUCLEOTIDE SEQUENCE [LARGE SCALE GENOMIC DNA]</scope>
    <source>
        <strain evidence="2">Santa Lucia</strain>
    </source>
</reference>
<proteinExistence type="predicted"/>
<sequence>MQHFHGLFYTINCLFLHANLPLLHTFMHSYADYIITFAYNGTLVLPWYYFITTNLVEHYYYLSTTLLLLNYYYYYYITTIITIRVNVVRAMLVLHSLLFVVHFVCVMS</sequence>
<evidence type="ECO:0000313" key="2">
    <source>
        <dbReference type="EMBL" id="EUT72697.1"/>
    </source>
</evidence>
<evidence type="ECO:0000256" key="1">
    <source>
        <dbReference type="SAM" id="Phobius"/>
    </source>
</evidence>
<dbReference type="EMBL" id="KE123536">
    <property type="protein sequence ID" value="EUT72697.1"/>
    <property type="molecule type" value="Genomic_DNA"/>
</dbReference>
<keyword evidence="1" id="KW-0812">Transmembrane</keyword>
<feature type="transmembrane region" description="Helical" evidence="1">
    <location>
        <begin position="33"/>
        <end position="51"/>
    </location>
</feature>
<organism evidence="2">
    <name type="scientific">Plasmodium falciparum Santa Lucia</name>
    <dbReference type="NCBI Taxonomy" id="478859"/>
    <lineage>
        <taxon>Eukaryota</taxon>
        <taxon>Sar</taxon>
        <taxon>Alveolata</taxon>
        <taxon>Apicomplexa</taxon>
        <taxon>Aconoidasida</taxon>
        <taxon>Haemosporida</taxon>
        <taxon>Plasmodiidae</taxon>
        <taxon>Plasmodium</taxon>
        <taxon>Plasmodium (Laverania)</taxon>
    </lineage>
</organism>